<accession>A0ABR3R192</accession>
<name>A0ABR3R192_9PLEO</name>
<dbReference type="Gene3D" id="3.90.180.10">
    <property type="entry name" value="Medium-chain alcohol dehydrogenases, catalytic domain"/>
    <property type="match status" value="1"/>
</dbReference>
<evidence type="ECO:0000313" key="2">
    <source>
        <dbReference type="Proteomes" id="UP001521222"/>
    </source>
</evidence>
<protein>
    <recommendedName>
        <fullName evidence="3">Alcohol dehydrogenase</fullName>
    </recommendedName>
</protein>
<organism evidence="1 2">
    <name type="scientific">Nothophoma quercina</name>
    <dbReference type="NCBI Taxonomy" id="749835"/>
    <lineage>
        <taxon>Eukaryota</taxon>
        <taxon>Fungi</taxon>
        <taxon>Dikarya</taxon>
        <taxon>Ascomycota</taxon>
        <taxon>Pezizomycotina</taxon>
        <taxon>Dothideomycetes</taxon>
        <taxon>Pleosporomycetidae</taxon>
        <taxon>Pleosporales</taxon>
        <taxon>Pleosporineae</taxon>
        <taxon>Didymellaceae</taxon>
        <taxon>Nothophoma</taxon>
    </lineage>
</organism>
<comment type="caution">
    <text evidence="1">The sequence shown here is derived from an EMBL/GenBank/DDBJ whole genome shotgun (WGS) entry which is preliminary data.</text>
</comment>
<reference evidence="1 2" key="1">
    <citation type="submission" date="2024-02" db="EMBL/GenBank/DDBJ databases">
        <title>De novo assembly and annotation of 12 fungi associated with fruit tree decline syndrome in Ontario, Canada.</title>
        <authorList>
            <person name="Sulman M."/>
            <person name="Ellouze W."/>
            <person name="Ilyukhin E."/>
        </authorList>
    </citation>
    <scope>NUCLEOTIDE SEQUENCE [LARGE SCALE GENOMIC DNA]</scope>
    <source>
        <strain evidence="1 2">M97-236</strain>
    </source>
</reference>
<evidence type="ECO:0000313" key="1">
    <source>
        <dbReference type="EMBL" id="KAL1598190.1"/>
    </source>
</evidence>
<dbReference type="PANTHER" id="PTHR45033:SF2">
    <property type="entry name" value="ZINC-TYPE ALCOHOL DEHYDROGENASE-LIKE PROTEIN C1773.06C"/>
    <property type="match status" value="1"/>
</dbReference>
<dbReference type="Proteomes" id="UP001521222">
    <property type="component" value="Unassembled WGS sequence"/>
</dbReference>
<sequence>MRFKGCLAFNRDATAEFARFAEQHNIKPVIAKEFDFDDAVKAFEALQNQSEVGKIVIKIADE</sequence>
<dbReference type="PANTHER" id="PTHR45033">
    <property type="match status" value="1"/>
</dbReference>
<gene>
    <name evidence="1" type="ORF">SLS59_007200</name>
</gene>
<proteinExistence type="predicted"/>
<evidence type="ECO:0008006" key="3">
    <source>
        <dbReference type="Google" id="ProtNLM"/>
    </source>
</evidence>
<dbReference type="EMBL" id="JAKIXB020000024">
    <property type="protein sequence ID" value="KAL1598190.1"/>
    <property type="molecule type" value="Genomic_DNA"/>
</dbReference>
<dbReference type="Pfam" id="PF13602">
    <property type="entry name" value="ADH_zinc_N_2"/>
    <property type="match status" value="1"/>
</dbReference>
<dbReference type="InterPro" id="IPR052711">
    <property type="entry name" value="Zinc_ADH-like"/>
</dbReference>
<keyword evidence="2" id="KW-1185">Reference proteome</keyword>